<reference evidence="7" key="1">
    <citation type="submission" date="2017-02" db="UniProtKB">
        <authorList>
            <consortium name="WormBaseParasite"/>
        </authorList>
    </citation>
    <scope>IDENTIFICATION</scope>
</reference>
<dbReference type="GO" id="GO:0005576">
    <property type="term" value="C:extracellular region"/>
    <property type="evidence" value="ECO:0007669"/>
    <property type="project" value="UniProtKB-SubCell"/>
</dbReference>
<proteinExistence type="inferred from homology"/>
<dbReference type="Proteomes" id="UP000038045">
    <property type="component" value="Unplaced"/>
</dbReference>
<accession>A0A0N4ZU18</accession>
<keyword evidence="3" id="KW-0964">Secreted</keyword>
<dbReference type="GO" id="GO:0009986">
    <property type="term" value="C:cell surface"/>
    <property type="evidence" value="ECO:0007669"/>
    <property type="project" value="InterPro"/>
</dbReference>
<dbReference type="Gene3D" id="2.60.40.3330">
    <property type="match status" value="1"/>
</dbReference>
<keyword evidence="4 5" id="KW-0732">Signal</keyword>
<evidence type="ECO:0000256" key="4">
    <source>
        <dbReference type="ARBA" id="ARBA00022729"/>
    </source>
</evidence>
<comment type="similarity">
    <text evidence="2">Belongs to the nematode transthyretin-like family.</text>
</comment>
<protein>
    <submittedName>
        <fullName evidence="7">Transthyretin-like family-containing protein</fullName>
    </submittedName>
</protein>
<dbReference type="PANTHER" id="PTHR21700:SF3">
    <property type="entry name" value="TRANSTHYRETIN-LIKE PROTEIN 5"/>
    <property type="match status" value="1"/>
</dbReference>
<evidence type="ECO:0000256" key="3">
    <source>
        <dbReference type="ARBA" id="ARBA00022525"/>
    </source>
</evidence>
<name>A0A0N4ZU18_PARTI</name>
<dbReference type="AlphaFoldDB" id="A0A0N4ZU18"/>
<dbReference type="InterPro" id="IPR038479">
    <property type="entry name" value="Transthyretin-like_sf"/>
</dbReference>
<dbReference type="InterPro" id="IPR001534">
    <property type="entry name" value="Transthyretin-like"/>
</dbReference>
<sequence>MVYVLKLLLFFIFHFRLAYTYKQGIKVEGRILCQKRPIPNLEIILMENDLIFDDTLERGITDKNGYFNLSGEDNELTRIEPYIKLTKTCPRDYIPSHHDTITFYVPSNALKYYQNHYKYFYNFGDIELHNFANQLHQFPKI</sequence>
<dbReference type="Pfam" id="PF01060">
    <property type="entry name" value="TTR-52"/>
    <property type="match status" value="1"/>
</dbReference>
<evidence type="ECO:0000313" key="7">
    <source>
        <dbReference type="WBParaSite" id="PTRK_0001208300.1"/>
    </source>
</evidence>
<keyword evidence="6" id="KW-1185">Reference proteome</keyword>
<evidence type="ECO:0000256" key="2">
    <source>
        <dbReference type="ARBA" id="ARBA00010112"/>
    </source>
</evidence>
<evidence type="ECO:0000256" key="5">
    <source>
        <dbReference type="SAM" id="SignalP"/>
    </source>
</evidence>
<dbReference type="WBParaSite" id="PTRK_0001208300.1">
    <property type="protein sequence ID" value="PTRK_0001208300.1"/>
    <property type="gene ID" value="PTRK_0001208300"/>
</dbReference>
<organism evidence="6 7">
    <name type="scientific">Parastrongyloides trichosuri</name>
    <name type="common">Possum-specific nematode worm</name>
    <dbReference type="NCBI Taxonomy" id="131310"/>
    <lineage>
        <taxon>Eukaryota</taxon>
        <taxon>Metazoa</taxon>
        <taxon>Ecdysozoa</taxon>
        <taxon>Nematoda</taxon>
        <taxon>Chromadorea</taxon>
        <taxon>Rhabditida</taxon>
        <taxon>Tylenchina</taxon>
        <taxon>Panagrolaimomorpha</taxon>
        <taxon>Strongyloidoidea</taxon>
        <taxon>Strongyloididae</taxon>
        <taxon>Parastrongyloides</taxon>
    </lineage>
</organism>
<evidence type="ECO:0000256" key="1">
    <source>
        <dbReference type="ARBA" id="ARBA00004613"/>
    </source>
</evidence>
<feature type="chain" id="PRO_5005892229" evidence="5">
    <location>
        <begin position="21"/>
        <end position="141"/>
    </location>
</feature>
<dbReference type="PANTHER" id="PTHR21700">
    <property type="entry name" value="TRANSTHYRETIN-LIKE FAMILY PROTEIN-RELATED"/>
    <property type="match status" value="1"/>
</dbReference>
<evidence type="ECO:0000313" key="6">
    <source>
        <dbReference type="Proteomes" id="UP000038045"/>
    </source>
</evidence>
<comment type="subcellular location">
    <subcellularLocation>
        <location evidence="1">Secreted</location>
    </subcellularLocation>
</comment>
<feature type="signal peptide" evidence="5">
    <location>
        <begin position="1"/>
        <end position="20"/>
    </location>
</feature>